<evidence type="ECO:0000256" key="1">
    <source>
        <dbReference type="ARBA" id="ARBA00023002"/>
    </source>
</evidence>
<gene>
    <name evidence="4" type="ORF">B1B_07292</name>
</gene>
<reference evidence="4" key="1">
    <citation type="submission" date="2013-08" db="EMBL/GenBank/DDBJ databases">
        <authorList>
            <person name="Mendez C."/>
            <person name="Richter M."/>
            <person name="Ferrer M."/>
            <person name="Sanchez J."/>
        </authorList>
    </citation>
    <scope>NUCLEOTIDE SEQUENCE</scope>
</reference>
<dbReference type="PANTHER" id="PTHR42897">
    <property type="entry name" value="PYRUVATE SYNTHASE SUBUNIT PORB"/>
    <property type="match status" value="1"/>
</dbReference>
<dbReference type="InterPro" id="IPR011766">
    <property type="entry name" value="TPP_enzyme_TPP-bd"/>
</dbReference>
<evidence type="ECO:0000313" key="4">
    <source>
        <dbReference type="EMBL" id="EQD62358.1"/>
    </source>
</evidence>
<dbReference type="PANTHER" id="PTHR42897:SF2">
    <property type="entry name" value="PYRUVATE SYNTHASE SUBUNIT PORB"/>
    <property type="match status" value="1"/>
</dbReference>
<dbReference type="SUPFAM" id="SSF52518">
    <property type="entry name" value="Thiamin diphosphate-binding fold (THDP-binding)"/>
    <property type="match status" value="1"/>
</dbReference>
<dbReference type="GO" id="GO:0030976">
    <property type="term" value="F:thiamine pyrophosphate binding"/>
    <property type="evidence" value="ECO:0007669"/>
    <property type="project" value="InterPro"/>
</dbReference>
<feature type="compositionally biased region" description="Polar residues" evidence="2">
    <location>
        <begin position="114"/>
        <end position="124"/>
    </location>
</feature>
<sequence>MRYVLKGMGEKTVVSVPAACWAVIPGAMPNRTLKVPMVYTPFAATGAVISGLRGSLDIQGNSDYNVVGFAGDGGTADIGLQSLSGAMERGHNIFYIMYDNEAYMNTGVQRSGSTPFGAETTTTPVGKEKNFKKQ</sequence>
<feature type="region of interest" description="Disordered" evidence="2">
    <location>
        <begin position="114"/>
        <end position="134"/>
    </location>
</feature>
<reference evidence="4" key="2">
    <citation type="journal article" date="2014" name="ISME J.">
        <title>Microbial stratification in low pH oxic and suboxic macroscopic growths along an acid mine drainage.</title>
        <authorList>
            <person name="Mendez-Garcia C."/>
            <person name="Mesa V."/>
            <person name="Sprenger R.R."/>
            <person name="Richter M."/>
            <person name="Diez M.S."/>
            <person name="Solano J."/>
            <person name="Bargiela R."/>
            <person name="Golyshina O.V."/>
            <person name="Manteca A."/>
            <person name="Ramos J.L."/>
            <person name="Gallego J.R."/>
            <person name="Llorente I."/>
            <person name="Martins Dos Santos V.A."/>
            <person name="Jensen O.N."/>
            <person name="Pelaez A.I."/>
            <person name="Sanchez J."/>
            <person name="Ferrer M."/>
        </authorList>
    </citation>
    <scope>NUCLEOTIDE SEQUENCE</scope>
</reference>
<dbReference type="AlphaFoldDB" id="T1B191"/>
<dbReference type="InterPro" id="IPR029061">
    <property type="entry name" value="THDP-binding"/>
</dbReference>
<feature type="non-terminal residue" evidence="4">
    <location>
        <position position="134"/>
    </location>
</feature>
<accession>T1B191</accession>
<name>T1B191_9ZZZZ</name>
<dbReference type="InterPro" id="IPR051479">
    <property type="entry name" value="PorB-like"/>
</dbReference>
<dbReference type="GO" id="GO:0016491">
    <property type="term" value="F:oxidoreductase activity"/>
    <property type="evidence" value="ECO:0007669"/>
    <property type="project" value="UniProtKB-KW"/>
</dbReference>
<dbReference type="EMBL" id="AUZY01004644">
    <property type="protein sequence ID" value="EQD62358.1"/>
    <property type="molecule type" value="Genomic_DNA"/>
</dbReference>
<comment type="caution">
    <text evidence="4">The sequence shown here is derived from an EMBL/GenBank/DDBJ whole genome shotgun (WGS) entry which is preliminary data.</text>
</comment>
<organism evidence="4">
    <name type="scientific">mine drainage metagenome</name>
    <dbReference type="NCBI Taxonomy" id="410659"/>
    <lineage>
        <taxon>unclassified sequences</taxon>
        <taxon>metagenomes</taxon>
        <taxon>ecological metagenomes</taxon>
    </lineage>
</organism>
<protein>
    <submittedName>
        <fullName evidence="4">2-ketoisovalerate ferredoxin oxidoreductase subunit beta</fullName>
    </submittedName>
</protein>
<dbReference type="Gene3D" id="3.40.50.970">
    <property type="match status" value="1"/>
</dbReference>
<evidence type="ECO:0000256" key="2">
    <source>
        <dbReference type="SAM" id="MobiDB-lite"/>
    </source>
</evidence>
<dbReference type="Pfam" id="PF02775">
    <property type="entry name" value="TPP_enzyme_C"/>
    <property type="match status" value="1"/>
</dbReference>
<keyword evidence="1" id="KW-0560">Oxidoreductase</keyword>
<evidence type="ECO:0000259" key="3">
    <source>
        <dbReference type="Pfam" id="PF02775"/>
    </source>
</evidence>
<proteinExistence type="predicted"/>
<feature type="domain" description="Thiamine pyrophosphate enzyme TPP-binding" evidence="3">
    <location>
        <begin position="36"/>
        <end position="131"/>
    </location>
</feature>